<evidence type="ECO:0000256" key="5">
    <source>
        <dbReference type="ARBA" id="ARBA00023157"/>
    </source>
</evidence>
<dbReference type="EMBL" id="JAOTPV010000001">
    <property type="protein sequence ID" value="KAJ4490712.1"/>
    <property type="molecule type" value="Genomic_DNA"/>
</dbReference>
<feature type="chain" id="PRO_5041012009" description="Hydrophobin" evidence="7">
    <location>
        <begin position="21"/>
        <end position="117"/>
    </location>
</feature>
<comment type="subunit">
    <text evidence="6">Self-assembles to form functional amyloid fibrils called rodlets. Self-assembly into fibrillar rodlets occurs spontaneously at hydrophobic:hydrophilic interfaces and the rodlets further associate laterally to form amphipathic monolayers.</text>
</comment>
<gene>
    <name evidence="8" type="ORF">J3R30DRAFT_3653904</name>
</gene>
<dbReference type="OrthoDB" id="4225815at2759"/>
<comment type="similarity">
    <text evidence="2 7">Belongs to the fungal hydrophobin family.</text>
</comment>
<dbReference type="GO" id="GO:0005199">
    <property type="term" value="F:structural constituent of cell wall"/>
    <property type="evidence" value="ECO:0007669"/>
    <property type="project" value="InterPro"/>
</dbReference>
<evidence type="ECO:0000256" key="1">
    <source>
        <dbReference type="ARBA" id="ARBA00004191"/>
    </source>
</evidence>
<keyword evidence="9" id="KW-1185">Reference proteome</keyword>
<keyword evidence="7" id="KW-0732">Signal</keyword>
<organism evidence="8 9">
    <name type="scientific">Lentinula aciculospora</name>
    <dbReference type="NCBI Taxonomy" id="153920"/>
    <lineage>
        <taxon>Eukaryota</taxon>
        <taxon>Fungi</taxon>
        <taxon>Dikarya</taxon>
        <taxon>Basidiomycota</taxon>
        <taxon>Agaricomycotina</taxon>
        <taxon>Agaricomycetes</taxon>
        <taxon>Agaricomycetidae</taxon>
        <taxon>Agaricales</taxon>
        <taxon>Marasmiineae</taxon>
        <taxon>Omphalotaceae</taxon>
        <taxon>Lentinula</taxon>
    </lineage>
</organism>
<evidence type="ECO:0000256" key="3">
    <source>
        <dbReference type="ARBA" id="ARBA00022512"/>
    </source>
</evidence>
<sequence length="117" mass="11576">MFSSLLKMVSFAVLATAVVASPAYNGIEWNGGGSTTTVPQNECSTGNQQCCQSVQMSNAAGVATLLGLLGIAAPGTNVPVGLTCNSIAGSGCQAQAVCCTDNAHGGLISIGCLPLQL</sequence>
<dbReference type="InterPro" id="IPR001338">
    <property type="entry name" value="Class_I_Hydrophobin"/>
</dbReference>
<name>A0A9W9AU97_9AGAR</name>
<evidence type="ECO:0000313" key="9">
    <source>
        <dbReference type="Proteomes" id="UP001150266"/>
    </source>
</evidence>
<comment type="subcellular location">
    <subcellularLocation>
        <location evidence="1 7">Secreted</location>
        <location evidence="1 7">Cell wall</location>
    </subcellularLocation>
</comment>
<dbReference type="Proteomes" id="UP001150266">
    <property type="component" value="Unassembled WGS sequence"/>
</dbReference>
<evidence type="ECO:0000256" key="2">
    <source>
        <dbReference type="ARBA" id="ARBA00010446"/>
    </source>
</evidence>
<feature type="signal peptide" evidence="7">
    <location>
        <begin position="1"/>
        <end position="20"/>
    </location>
</feature>
<dbReference type="SMART" id="SM00075">
    <property type="entry name" value="HYDRO"/>
    <property type="match status" value="1"/>
</dbReference>
<evidence type="ECO:0000256" key="7">
    <source>
        <dbReference type="RuleBase" id="RU365009"/>
    </source>
</evidence>
<dbReference type="Pfam" id="PF01185">
    <property type="entry name" value="Hydrophobin"/>
    <property type="match status" value="1"/>
</dbReference>
<protein>
    <recommendedName>
        <fullName evidence="7">Hydrophobin</fullName>
    </recommendedName>
</protein>
<reference evidence="8" key="1">
    <citation type="submission" date="2022-08" db="EMBL/GenBank/DDBJ databases">
        <title>A Global Phylogenomic Analysis of the Shiitake Genus Lentinula.</title>
        <authorList>
            <consortium name="DOE Joint Genome Institute"/>
            <person name="Sierra-Patev S."/>
            <person name="Min B."/>
            <person name="Naranjo-Ortiz M."/>
            <person name="Looney B."/>
            <person name="Konkel Z."/>
            <person name="Slot J.C."/>
            <person name="Sakamoto Y."/>
            <person name="Steenwyk J.L."/>
            <person name="Rokas A."/>
            <person name="Carro J."/>
            <person name="Camarero S."/>
            <person name="Ferreira P."/>
            <person name="Molpeceres G."/>
            <person name="Ruiz-Duenas F.J."/>
            <person name="Serrano A."/>
            <person name="Henrissat B."/>
            <person name="Drula E."/>
            <person name="Hughes K.W."/>
            <person name="Mata J.L."/>
            <person name="Ishikawa N.K."/>
            <person name="Vargas-Isla R."/>
            <person name="Ushijima S."/>
            <person name="Smith C.A."/>
            <person name="Ahrendt S."/>
            <person name="Andreopoulos W."/>
            <person name="He G."/>
            <person name="Labutti K."/>
            <person name="Lipzen A."/>
            <person name="Ng V."/>
            <person name="Riley R."/>
            <person name="Sandor L."/>
            <person name="Barry K."/>
            <person name="Martinez A.T."/>
            <person name="Xiao Y."/>
            <person name="Gibbons J.G."/>
            <person name="Terashima K."/>
            <person name="Grigoriev I.V."/>
            <person name="Hibbett D.S."/>
        </authorList>
    </citation>
    <scope>NUCLEOTIDE SEQUENCE</scope>
    <source>
        <strain evidence="8">JLM2183</strain>
    </source>
</reference>
<evidence type="ECO:0000256" key="6">
    <source>
        <dbReference type="ARBA" id="ARBA00093546"/>
    </source>
</evidence>
<evidence type="ECO:0000256" key="4">
    <source>
        <dbReference type="ARBA" id="ARBA00022525"/>
    </source>
</evidence>
<dbReference type="GO" id="GO:0009277">
    <property type="term" value="C:fungal-type cell wall"/>
    <property type="evidence" value="ECO:0007669"/>
    <property type="project" value="InterPro"/>
</dbReference>
<keyword evidence="5 7" id="KW-1015">Disulfide bond</keyword>
<keyword evidence="3 7" id="KW-0134">Cell wall</keyword>
<comment type="caution">
    <text evidence="8">The sequence shown here is derived from an EMBL/GenBank/DDBJ whole genome shotgun (WGS) entry which is preliminary data.</text>
</comment>
<keyword evidence="4 7" id="KW-0964">Secreted</keyword>
<proteinExistence type="inferred from homology"/>
<dbReference type="CDD" id="cd23507">
    <property type="entry name" value="hydrophobin_I"/>
    <property type="match status" value="1"/>
</dbReference>
<accession>A0A9W9AU97</accession>
<dbReference type="AlphaFoldDB" id="A0A9W9AU97"/>
<evidence type="ECO:0000313" key="8">
    <source>
        <dbReference type="EMBL" id="KAJ4490712.1"/>
    </source>
</evidence>